<keyword evidence="2" id="KW-1185">Reference proteome</keyword>
<evidence type="ECO:0000313" key="2">
    <source>
        <dbReference type="Proteomes" id="UP000799770"/>
    </source>
</evidence>
<sequence length="311" mass="36006">MTATSSSTPLLQRRKLIRNRLEQIKNEEDLLTKENRAIDSALDTAAVAESQAWCSSFSCRMRERLPRELRDLIYDFLVAPKNTTIKVRDPNMTYRKIYHQLVQGWKNAGWEALAPDHYPYVPGRQYSDDPALNPTPYYMRADFVGTEVATEIAELLYAKARFKLKHFPQLSLFFQEDIFGTCAAPEKVRHLTICMKPDYDAYYDPEGRQGSSGMTGDQYRSAIFYGPGLDAIMGQLDKMQHAKVLLEFKSVRQADLGDLDHLLTPYIYKMKCRSMDVVVVQTRSKWSRAVLPYDFDVNRPLEEWERLPDHN</sequence>
<organism evidence="1 2">
    <name type="scientific">Lophiotrema nucula</name>
    <dbReference type="NCBI Taxonomy" id="690887"/>
    <lineage>
        <taxon>Eukaryota</taxon>
        <taxon>Fungi</taxon>
        <taxon>Dikarya</taxon>
        <taxon>Ascomycota</taxon>
        <taxon>Pezizomycotina</taxon>
        <taxon>Dothideomycetes</taxon>
        <taxon>Pleosporomycetidae</taxon>
        <taxon>Pleosporales</taxon>
        <taxon>Lophiotremataceae</taxon>
        <taxon>Lophiotrema</taxon>
    </lineage>
</organism>
<dbReference type="AlphaFoldDB" id="A0A6A5ZC30"/>
<dbReference type="EMBL" id="ML977319">
    <property type="protein sequence ID" value="KAF2117022.1"/>
    <property type="molecule type" value="Genomic_DNA"/>
</dbReference>
<evidence type="ECO:0000313" key="1">
    <source>
        <dbReference type="EMBL" id="KAF2117022.1"/>
    </source>
</evidence>
<gene>
    <name evidence="1" type="ORF">BDV96DRAFT_644458</name>
</gene>
<accession>A0A6A5ZC30</accession>
<proteinExistence type="predicted"/>
<protein>
    <submittedName>
        <fullName evidence="1">Uncharacterized protein</fullName>
    </submittedName>
</protein>
<dbReference type="Proteomes" id="UP000799770">
    <property type="component" value="Unassembled WGS sequence"/>
</dbReference>
<name>A0A6A5ZC30_9PLEO</name>
<reference evidence="1" key="1">
    <citation type="journal article" date="2020" name="Stud. Mycol.">
        <title>101 Dothideomycetes genomes: a test case for predicting lifestyles and emergence of pathogens.</title>
        <authorList>
            <person name="Haridas S."/>
            <person name="Albert R."/>
            <person name="Binder M."/>
            <person name="Bloem J."/>
            <person name="Labutti K."/>
            <person name="Salamov A."/>
            <person name="Andreopoulos B."/>
            <person name="Baker S."/>
            <person name="Barry K."/>
            <person name="Bills G."/>
            <person name="Bluhm B."/>
            <person name="Cannon C."/>
            <person name="Castanera R."/>
            <person name="Culley D."/>
            <person name="Daum C."/>
            <person name="Ezra D."/>
            <person name="Gonzalez J."/>
            <person name="Henrissat B."/>
            <person name="Kuo A."/>
            <person name="Liang C."/>
            <person name="Lipzen A."/>
            <person name="Lutzoni F."/>
            <person name="Magnuson J."/>
            <person name="Mondo S."/>
            <person name="Nolan M."/>
            <person name="Ohm R."/>
            <person name="Pangilinan J."/>
            <person name="Park H.-J."/>
            <person name="Ramirez L."/>
            <person name="Alfaro M."/>
            <person name="Sun H."/>
            <person name="Tritt A."/>
            <person name="Yoshinaga Y."/>
            <person name="Zwiers L.-H."/>
            <person name="Turgeon B."/>
            <person name="Goodwin S."/>
            <person name="Spatafora J."/>
            <person name="Crous P."/>
            <person name="Grigoriev I."/>
        </authorList>
    </citation>
    <scope>NUCLEOTIDE SEQUENCE</scope>
    <source>
        <strain evidence="1">CBS 627.86</strain>
    </source>
</reference>
<dbReference type="OrthoDB" id="3795413at2759"/>